<keyword evidence="2" id="KW-0010">Activator</keyword>
<dbReference type="CDD" id="cd00038">
    <property type="entry name" value="CAP_ED"/>
    <property type="match status" value="1"/>
</dbReference>
<evidence type="ECO:0000259" key="4">
    <source>
        <dbReference type="PROSITE" id="PS50042"/>
    </source>
</evidence>
<dbReference type="PANTHER" id="PTHR48108:SF31">
    <property type="entry name" value="CBS DOMAIN AND CYCLIC NUCLEOTIDE-REGULATED NUCLEOTIDYLTRANSFERASE"/>
    <property type="match status" value="1"/>
</dbReference>
<dbReference type="InterPro" id="IPR051462">
    <property type="entry name" value="CBS_domain-containing"/>
</dbReference>
<dbReference type="Gene3D" id="3.10.580.10">
    <property type="entry name" value="CBS-domain"/>
    <property type="match status" value="1"/>
</dbReference>
<dbReference type="SUPFAM" id="SSF54631">
    <property type="entry name" value="CBS-domain pair"/>
    <property type="match status" value="1"/>
</dbReference>
<dbReference type="InterPro" id="IPR005105">
    <property type="entry name" value="GlnD_Uridyltrans_N"/>
</dbReference>
<evidence type="ECO:0000259" key="5">
    <source>
        <dbReference type="PROSITE" id="PS51371"/>
    </source>
</evidence>
<evidence type="ECO:0000313" key="7">
    <source>
        <dbReference type="Proteomes" id="UP000242310"/>
    </source>
</evidence>
<dbReference type="PROSITE" id="PS50042">
    <property type="entry name" value="CNMP_BINDING_3"/>
    <property type="match status" value="1"/>
</dbReference>
<dbReference type="PROSITE" id="PS51371">
    <property type="entry name" value="CBS"/>
    <property type="match status" value="2"/>
</dbReference>
<sequence length="638" mass="71271">MAPINSAYEEMIQNHPMFSGASAAEFRRLYDLCTLTHYKSNAKMLYAQAERDGLLLLLQGVAEVCVQVGETSGGEEVLEVLESGEMIGFSSLADFLGEPNMHETTHTVEVKAVKPVVCLHIPFEVLEARWVDDTVRAYMLRQVAVRLREIYASLAEQVKLANQWGESDAFIRRVQDLMNAPPVMCTEETPVQEAAADMVDAGASSMLVINEAGQITGIITEKDLVARVVSTASTALTAGDVMTPEPHTVHRATYYYEALSTFLTKGVKHLPVTDDGAPAGMLTLSDLLRKKNRGTFDILQEIETADTESLPEVKHAIYGVLTKLIADDIPTLHLLEVVTNLFDRLVRRAVTLALDRLHDAGHGDPPAAFGFYVMGSGARAEQFMLSDQDHFLVYEPVDEAGEAYFAELGGAIVDMLEKAGYKRCDGDMMASFPAWRGSLSRWEERLRGWALRATNDNILLAHNFLSFRFMYGDEALHDQFVQTVEDQLEQARIFLYRAADLEKQTPVPTLDHPIRALFRKKRESIDIKKQALFPLYHSLQLLSVRHNIVEGTPRERIAALQAAGVVTADFADELLFAYETALWVRISQSWSRYQRGEATTSEVHFSEMKTREKEELMIALKSIRSLQNEMLTAFGISG</sequence>
<keyword evidence="1" id="KW-0677">Repeat</keyword>
<feature type="domain" description="CBS" evidence="5">
    <location>
        <begin position="178"/>
        <end position="234"/>
    </location>
</feature>
<dbReference type="AlphaFoldDB" id="A0A2P8HHQ3"/>
<dbReference type="Proteomes" id="UP000242310">
    <property type="component" value="Unassembled WGS sequence"/>
</dbReference>
<proteinExistence type="predicted"/>
<gene>
    <name evidence="6" type="ORF">B0H94_10617</name>
</gene>
<dbReference type="RefSeq" id="WP_106588446.1">
    <property type="nucleotide sequence ID" value="NZ_PYAV01000006.1"/>
</dbReference>
<dbReference type="PANTHER" id="PTHR48108">
    <property type="entry name" value="CBS DOMAIN-CONTAINING PROTEIN CBSX2, CHLOROPLASTIC"/>
    <property type="match status" value="1"/>
</dbReference>
<dbReference type="GO" id="GO:0008773">
    <property type="term" value="F:[protein-PII] uridylyltransferase activity"/>
    <property type="evidence" value="ECO:0007669"/>
    <property type="project" value="InterPro"/>
</dbReference>
<dbReference type="InterPro" id="IPR018490">
    <property type="entry name" value="cNMP-bd_dom_sf"/>
</dbReference>
<dbReference type="InterPro" id="IPR014710">
    <property type="entry name" value="RmlC-like_jellyroll"/>
</dbReference>
<keyword evidence="3" id="KW-0129">CBS domain</keyword>
<protein>
    <submittedName>
        <fullName evidence="6">CBS domain-containing protein</fullName>
    </submittedName>
</protein>
<dbReference type="InterPro" id="IPR018821">
    <property type="entry name" value="DUF294_put_nucleoTrafse_sb-bd"/>
</dbReference>
<dbReference type="Gene3D" id="2.60.120.10">
    <property type="entry name" value="Jelly Rolls"/>
    <property type="match status" value="1"/>
</dbReference>
<reference evidence="6 7" key="1">
    <citation type="submission" date="2018-03" db="EMBL/GenBank/DDBJ databases">
        <title>Genomic Encyclopedia of Type Strains, Phase III (KMG-III): the genomes of soil and plant-associated and newly described type strains.</title>
        <authorList>
            <person name="Whitman W."/>
        </authorList>
    </citation>
    <scope>NUCLEOTIDE SEQUENCE [LARGE SCALE GENOMIC DNA]</scope>
    <source>
        <strain evidence="6 7">CGMCC 1.07653</strain>
    </source>
</reference>
<dbReference type="InterPro" id="IPR046342">
    <property type="entry name" value="CBS_dom_sf"/>
</dbReference>
<accession>A0A2P8HHQ3</accession>
<dbReference type="SUPFAM" id="SSF51206">
    <property type="entry name" value="cAMP-binding domain-like"/>
    <property type="match status" value="1"/>
</dbReference>
<evidence type="ECO:0000313" key="6">
    <source>
        <dbReference type="EMBL" id="PSL45762.1"/>
    </source>
</evidence>
<name>A0A2P8HHQ3_9BACI</name>
<dbReference type="InterPro" id="IPR000644">
    <property type="entry name" value="CBS_dom"/>
</dbReference>
<feature type="domain" description="Cyclic nucleotide-binding" evidence="4">
    <location>
        <begin position="17"/>
        <end position="127"/>
    </location>
</feature>
<evidence type="ECO:0000256" key="3">
    <source>
        <dbReference type="PROSITE-ProRule" id="PRU00703"/>
    </source>
</evidence>
<organism evidence="6 7">
    <name type="scientific">Salsuginibacillus halophilus</name>
    <dbReference type="NCBI Taxonomy" id="517424"/>
    <lineage>
        <taxon>Bacteria</taxon>
        <taxon>Bacillati</taxon>
        <taxon>Bacillota</taxon>
        <taxon>Bacilli</taxon>
        <taxon>Bacillales</taxon>
        <taxon>Bacillaceae</taxon>
        <taxon>Salsuginibacillus</taxon>
    </lineage>
</organism>
<feature type="domain" description="CBS" evidence="5">
    <location>
        <begin position="242"/>
        <end position="298"/>
    </location>
</feature>
<comment type="caution">
    <text evidence="6">The sequence shown here is derived from an EMBL/GenBank/DDBJ whole genome shotgun (WGS) entry which is preliminary data.</text>
</comment>
<dbReference type="OrthoDB" id="9810963at2"/>
<keyword evidence="7" id="KW-1185">Reference proteome</keyword>
<evidence type="ECO:0000256" key="2">
    <source>
        <dbReference type="ARBA" id="ARBA00023159"/>
    </source>
</evidence>
<dbReference type="SMART" id="SM00116">
    <property type="entry name" value="CBS"/>
    <property type="match status" value="2"/>
</dbReference>
<dbReference type="Pfam" id="PF00571">
    <property type="entry name" value="CBS"/>
    <property type="match status" value="2"/>
</dbReference>
<dbReference type="Pfam" id="PF10335">
    <property type="entry name" value="DUF294_C"/>
    <property type="match status" value="1"/>
</dbReference>
<dbReference type="Pfam" id="PF03445">
    <property type="entry name" value="DUF294"/>
    <property type="match status" value="1"/>
</dbReference>
<dbReference type="EMBL" id="PYAV01000006">
    <property type="protein sequence ID" value="PSL45762.1"/>
    <property type="molecule type" value="Genomic_DNA"/>
</dbReference>
<dbReference type="InterPro" id="IPR000595">
    <property type="entry name" value="cNMP-bd_dom"/>
</dbReference>
<dbReference type="CDD" id="cd05401">
    <property type="entry name" value="NT_GlnE_GlnD_like"/>
    <property type="match status" value="1"/>
</dbReference>
<evidence type="ECO:0000256" key="1">
    <source>
        <dbReference type="ARBA" id="ARBA00022737"/>
    </source>
</evidence>